<dbReference type="NCBIfam" id="TIGR00138">
    <property type="entry name" value="rsmG_gidB"/>
    <property type="match status" value="1"/>
</dbReference>
<proteinExistence type="inferred from homology"/>
<dbReference type="InterPro" id="IPR003682">
    <property type="entry name" value="rRNA_ssu_MeTfrase_G"/>
</dbReference>
<accession>A0A3B0RYD6</accession>
<evidence type="ECO:0000313" key="4">
    <source>
        <dbReference type="EMBL" id="VAV88335.1"/>
    </source>
</evidence>
<gene>
    <name evidence="4" type="ORF">MNBD_ALPHA06-463</name>
</gene>
<dbReference type="SUPFAM" id="SSF53335">
    <property type="entry name" value="S-adenosyl-L-methionine-dependent methyltransferases"/>
    <property type="match status" value="1"/>
</dbReference>
<evidence type="ECO:0000256" key="3">
    <source>
        <dbReference type="ARBA" id="ARBA00022679"/>
    </source>
</evidence>
<keyword evidence="2" id="KW-0698">rRNA processing</keyword>
<dbReference type="Gene3D" id="3.40.50.150">
    <property type="entry name" value="Vaccinia Virus protein VP39"/>
    <property type="match status" value="1"/>
</dbReference>
<name>A0A3B0RYD6_9ZZZZ</name>
<dbReference type="GO" id="GO:0070043">
    <property type="term" value="F:rRNA (guanine-N7-)-methyltransferase activity"/>
    <property type="evidence" value="ECO:0007669"/>
    <property type="project" value="TreeGrafter"/>
</dbReference>
<reference evidence="4" key="1">
    <citation type="submission" date="2018-06" db="EMBL/GenBank/DDBJ databases">
        <authorList>
            <person name="Zhirakovskaya E."/>
        </authorList>
    </citation>
    <scope>NUCLEOTIDE SEQUENCE</scope>
</reference>
<dbReference type="EMBL" id="UOEE01000061">
    <property type="protein sequence ID" value="VAV88335.1"/>
    <property type="molecule type" value="Genomic_DNA"/>
</dbReference>
<dbReference type="PANTHER" id="PTHR31760:SF0">
    <property type="entry name" value="S-ADENOSYL-L-METHIONINE-DEPENDENT METHYLTRANSFERASES SUPERFAMILY PROTEIN"/>
    <property type="match status" value="1"/>
</dbReference>
<dbReference type="EC" id="2.1.1.170" evidence="4"/>
<protein>
    <submittedName>
        <fullName evidence="4">16S rRNA (Guanine(527)-N(7))-methyltransferase</fullName>
        <ecNumber evidence="4">2.1.1.170</ecNumber>
    </submittedName>
</protein>
<dbReference type="AlphaFoldDB" id="A0A3B0RYD6"/>
<evidence type="ECO:0000256" key="1">
    <source>
        <dbReference type="ARBA" id="ARBA00022490"/>
    </source>
</evidence>
<dbReference type="CDD" id="cd02440">
    <property type="entry name" value="AdoMet_MTases"/>
    <property type="match status" value="1"/>
</dbReference>
<dbReference type="InterPro" id="IPR029063">
    <property type="entry name" value="SAM-dependent_MTases_sf"/>
</dbReference>
<evidence type="ECO:0000256" key="2">
    <source>
        <dbReference type="ARBA" id="ARBA00022552"/>
    </source>
</evidence>
<dbReference type="PANTHER" id="PTHR31760">
    <property type="entry name" value="S-ADENOSYL-L-METHIONINE-DEPENDENT METHYLTRANSFERASES SUPERFAMILY PROTEIN"/>
    <property type="match status" value="1"/>
</dbReference>
<keyword evidence="1" id="KW-0963">Cytoplasm</keyword>
<sequence>MTEAEAQSRVAKLVSRETLQQFGQIEIALKQWSKRFNLVAPASLAAFWARHVLDSVQLLALAPKTATNWMDLGSGAGFPGMILACQLAERPDAKMLLVEANGKKASFLQHCARITGAPVTVLQQRIEQIPQLTPAQKPDVITARALADLSTLLGFCQPLVHAKTVLLLPKGQNVTEELTLARKQWKLELRVAPSLTSDSASVLRIGAFSRV</sequence>
<dbReference type="HAMAP" id="MF_00074">
    <property type="entry name" value="16SrRNA_methyltr_G"/>
    <property type="match status" value="1"/>
</dbReference>
<dbReference type="GO" id="GO:0005829">
    <property type="term" value="C:cytosol"/>
    <property type="evidence" value="ECO:0007669"/>
    <property type="project" value="TreeGrafter"/>
</dbReference>
<dbReference type="PIRSF" id="PIRSF003078">
    <property type="entry name" value="GidB"/>
    <property type="match status" value="1"/>
</dbReference>
<keyword evidence="4" id="KW-0489">Methyltransferase</keyword>
<organism evidence="4">
    <name type="scientific">hydrothermal vent metagenome</name>
    <dbReference type="NCBI Taxonomy" id="652676"/>
    <lineage>
        <taxon>unclassified sequences</taxon>
        <taxon>metagenomes</taxon>
        <taxon>ecological metagenomes</taxon>
    </lineage>
</organism>
<dbReference type="Pfam" id="PF02527">
    <property type="entry name" value="GidB"/>
    <property type="match status" value="1"/>
</dbReference>
<keyword evidence="3 4" id="KW-0808">Transferase</keyword>